<proteinExistence type="predicted"/>
<feature type="domain" description="C2H2-type" evidence="7">
    <location>
        <begin position="2709"/>
        <end position="2737"/>
    </location>
</feature>
<name>A0ABM4CHK0_HYDVU</name>
<dbReference type="SUPFAM" id="SSF57667">
    <property type="entry name" value="beta-beta-alpha zinc fingers"/>
    <property type="match status" value="2"/>
</dbReference>
<accession>A0ABM4CHK0</accession>
<keyword evidence="1" id="KW-0479">Metal-binding</keyword>
<reference evidence="9 10" key="1">
    <citation type="submission" date="2025-05" db="UniProtKB">
        <authorList>
            <consortium name="RefSeq"/>
        </authorList>
    </citation>
    <scope>IDENTIFICATION</scope>
</reference>
<feature type="domain" description="C2H2-type" evidence="7">
    <location>
        <begin position="2795"/>
        <end position="2823"/>
    </location>
</feature>
<feature type="domain" description="C2H2-type" evidence="7">
    <location>
        <begin position="2739"/>
        <end position="2767"/>
    </location>
</feature>
<feature type="domain" description="C2H2-type" evidence="7">
    <location>
        <begin position="2125"/>
        <end position="2148"/>
    </location>
</feature>
<feature type="compositionally biased region" description="Polar residues" evidence="6">
    <location>
        <begin position="2318"/>
        <end position="2330"/>
    </location>
</feature>
<dbReference type="PANTHER" id="PTHR24379:SF121">
    <property type="entry name" value="C2H2-TYPE DOMAIN-CONTAINING PROTEIN"/>
    <property type="match status" value="1"/>
</dbReference>
<dbReference type="GeneID" id="101240955"/>
<dbReference type="Gene3D" id="3.30.160.60">
    <property type="entry name" value="Classic Zinc Finger"/>
    <property type="match status" value="5"/>
</dbReference>
<dbReference type="PANTHER" id="PTHR24379">
    <property type="entry name" value="KRAB AND ZINC FINGER DOMAIN-CONTAINING"/>
    <property type="match status" value="1"/>
</dbReference>
<keyword evidence="4" id="KW-0862">Zinc</keyword>
<feature type="region of interest" description="Disordered" evidence="6">
    <location>
        <begin position="1947"/>
        <end position="1981"/>
    </location>
</feature>
<feature type="compositionally biased region" description="Low complexity" evidence="6">
    <location>
        <begin position="1869"/>
        <end position="1880"/>
    </location>
</feature>
<dbReference type="Proteomes" id="UP001652625">
    <property type="component" value="Chromosome 09"/>
</dbReference>
<feature type="domain" description="C2H2-type" evidence="7">
    <location>
        <begin position="826"/>
        <end position="848"/>
    </location>
</feature>
<feature type="region of interest" description="Disordered" evidence="6">
    <location>
        <begin position="1848"/>
        <end position="1880"/>
    </location>
</feature>
<evidence type="ECO:0000313" key="9">
    <source>
        <dbReference type="RefSeq" id="XP_065661199.1"/>
    </source>
</evidence>
<keyword evidence="2" id="KW-0677">Repeat</keyword>
<evidence type="ECO:0000256" key="6">
    <source>
        <dbReference type="SAM" id="MobiDB-lite"/>
    </source>
</evidence>
<evidence type="ECO:0000256" key="1">
    <source>
        <dbReference type="ARBA" id="ARBA00022723"/>
    </source>
</evidence>
<evidence type="ECO:0000313" key="10">
    <source>
        <dbReference type="RefSeq" id="XP_065661200.1"/>
    </source>
</evidence>
<dbReference type="RefSeq" id="XP_065661199.1">
    <property type="nucleotide sequence ID" value="XM_065805127.1"/>
</dbReference>
<dbReference type="RefSeq" id="XP_065661200.1">
    <property type="nucleotide sequence ID" value="XM_065805128.1"/>
</dbReference>
<evidence type="ECO:0000256" key="4">
    <source>
        <dbReference type="ARBA" id="ARBA00022833"/>
    </source>
</evidence>
<evidence type="ECO:0000256" key="2">
    <source>
        <dbReference type="ARBA" id="ARBA00022737"/>
    </source>
</evidence>
<feature type="domain" description="C2H2-type" evidence="7">
    <location>
        <begin position="2388"/>
        <end position="2415"/>
    </location>
</feature>
<protein>
    <submittedName>
        <fullName evidence="9 10">Uncharacterized protein LOC101240955 isoform X1</fullName>
    </submittedName>
</protein>
<dbReference type="PROSITE" id="PS00028">
    <property type="entry name" value="ZINC_FINGER_C2H2_1"/>
    <property type="match status" value="19"/>
</dbReference>
<dbReference type="PROSITE" id="PS50157">
    <property type="entry name" value="ZINC_FINGER_C2H2_2"/>
    <property type="match status" value="8"/>
</dbReference>
<sequence>MDLESSKREYENSCKCKENEQNPLISLAIAASMLPSNQHDSSLHIKQVSDKDVVPLNKGARIKAFQEICNVIAPDIKLLKNKENFSSDEQKTFQDSTCLSKILNVKEESSQTILMNINEKEENNSTQFTLINDISNNIQSNNGDMVYKNTIEPKKLTMNFTTLNQKEGENYVQPKTLPIDKNLLRSEMLKILPELLKELNTIGISYKNENCQTSIPNEHMAVSLIHHTPLNNTQTEISYINHHDKLFNINQERSQSLITFKDINQDNSFCQLKERGSEEINISSRSISLGFSNVIETSIQSASNIKDQLLNAQLNTLIIPNYENEVNLYQNYITSASTNKVNVPLLTGSQTPPFGINRNIQCPLQVSIAQLKTPLVISQTSSTVSTHSVKYLTASVKSKLINQLQPCNSNKHTHSSMSNSFETEDFSQIEPGVRVSSFRTFSNLTPKEIVDEKMIDGKSYYQILWTGTTWDEKTELLSSSKTKSLLTQYLETKRDFESSSKENMGQNPAFLTSIEKLPDNHTSITALDEVESSLILNESNKCFTMTDLDKSNSCSESFKMSSLRADCSVDIFFQQPISSKNEKLHKKTVTDINIVKCKKNLYSQRKKSTSINTLKKVSSPQSSSLLTKSFDNPHTVQVTQINQKVNSVTQTMNPNTITCSQSYLNYVPVQVVLLNKLCKENGSHAAVLKDSHHESSLGTNHAAKLTTNFEEITRLDTKTKIQCQHCSMFYNSQQYALHNHLSLKRLCPICNLRICNKKKLIKHIINHEKTNHICSHCFKLFSKKKDFMFHAQSHTNQVKKSKKICKGFFSLRRHTRKYSGNTEVLYKCIICRKQFSSEFFLEKHTALHKALIFDHKESLVLCPEENINSCNQNTLAKKRRFNAIFMHRFTNKSKLKKSVCITCIIGFKNPESFYKHINSNECVMIKNSGHCVCCKQTFNSLDMLRTHMTTCFKDSLVSLLKPFNKTTNKIESSTQNSRHAVYHCSKCNKFLLSPHISCTHNKVFHLKRGLFCSRCPFKCYNRCLMSKHVEKCVKSFKCFVCDESSVLSPEFSSQSLLINHLKTHKKQVKLQKPLKPATINDSVGQTVTISLSSSDIKKLLPETFGLCEIPGFGKYVLKIVESELGLELIAKRVVEADTSTNQPKSNLKCFSCLSEHQSHLILEHFKSIHNWNTNCFYPCKNCNLVFQNEIGLNNHNIDHGKCILDQNQNLLMNQKDIENSNQTKKNLIATEQSKNPAVIVCLHCDLPFFTEQRFRNHKCTETNRVSKLVQIDWACLICKKKIDQSIQAHCATHSAAIFECFFCNLKVLSKFKLVKHFKEQHKKTWGSKMEHWVNEIQNDADEVVLDKIYHKKLLPSDKLESDFKCQSCLLVFFHAETLKNHMLHVCKDKSINKWKGVSLNDRNCPECHKCFNNESSFLHHCLQSHGVVFKLRCSICSKLCMNTKEILKHISNDHNLTDVLWVSDYFEKAETVAHFRGTNCCTCCLGIFNDNLSLLQHMFIHIEVKTEVCNACGKLFVTLEELKIHVYTFHKCFFCECCRRMLHSFDDLYFHSQLHVLELNIPRDENGKIIVEVQEDSRSDNFHKLFPDETIDQPLFSITPKVKRDILEDDRLFNCYVCRKNVEGELTFIVHIKMHPIPRVLFCLLCNGKFDNSSDLETHLKSHFDKNMNFCEDFIKVNTSLEEDKDDFFKCKICYEVFGTEEELVNHTSSKKFNDIKMKLLKKAINTSSVTKRYYDTKNDTSEKGKENFFPYIDWQLADLYNLRKIFDWKFGKIGLPTCKNLSIDFKKTKNCEEKNNFLNKSVAITSIDLTTNSSLSDIRAHSNDFDSEEVEDITNKINIKSNKVLNKNANDKKNSSNNKTYENVSTERSNQNRVSQSNSSIKINENENVAMNSLDAQKNKEKVEDLAKEIHKSKPIKESCKRKRFARKDSYRDMCSNVYVKKSSKVVGNKQENGKISNSTKLNKKQLCSDGEPQQESLEDKRERNLRVVLILADGSNNVCKFCSWKFPSFEELKSHLLKHIDHPSGILIDYQSRDVCCALCSSLVRKTSLMMHLKLKHSRVVDQYGQFKCKTVKAETDSENNKVTQINKDLLNSGKKDAEIINTLLKNKSKNFFNQPIVMPYPYTCAVCNRGYFQLSSYLSHYRTSHPWLYENELNKYPKVNKKKQIKTEKSILENDVVQSVKIIETVSKANYIEELPHFDIQSDKSATSNDHHLDIKSSTSNNHLDMKSDKSPTSNNHLDMKSDKSPTSNNHLDMKSDKSSTSNNHLDMKSDKSPTSNNHLDMKSDKSSTSNNHLDMKSDKSPTSNNHLDMKSDKSSTSNNQLDMKSDTSILSISNQKSNKISFCKIDSDSEIEEVTDEEIVESSSEGESNNFTSSNILSSQNKETKCALCQLNFLSELELTHHMKTHKGRNIVCPYLCLFCGFASNETLTLKDHLLTKHKSLYTKDLELSSSFINRDFKSKNPKTLEQITSSKLDIIENNSCISSENEEKRSSGRKRSINPNVENFLKGRKKRKVTPEKSNIADLMKTIRDVKLPILSNRLLSLHNDNANNVKAATEFVHLKTAHCNTDERKEAKYPCKWCGVLLASQPQLDLHKKNHRKGFSKKKEYFNKLRCCVCSSLIPHYDLKWHMHVAHDEDSSIKLENKKKFCKLCKYSTRHSLDEHTAKEHPHALRVECKLCDQRFPTTTMYEKHFQKIHGNSIDEKGLICYLCNKTFETLINLHNHYSVTHMEKNSDLCCKTCNKFFYTQLDLIKHQSEYHNCDKFECGLCMLEFNDVELCVSHVIVHKKLTEFKCSTCNFYFDSNDVLKKHILNSHESVSNHHENCGKVKCVNTDIFMTKMQVNTEDAEKSDVIEQIINKCVKCDETFIRREIFLAHMEKFHPL</sequence>
<dbReference type="InterPro" id="IPR036236">
    <property type="entry name" value="Znf_C2H2_sf"/>
</dbReference>
<evidence type="ECO:0000259" key="7">
    <source>
        <dbReference type="PROSITE" id="PS50157"/>
    </source>
</evidence>
<evidence type="ECO:0000256" key="5">
    <source>
        <dbReference type="PROSITE-ProRule" id="PRU00042"/>
    </source>
</evidence>
<feature type="region of interest" description="Disordered" evidence="6">
    <location>
        <begin position="2205"/>
        <end position="2330"/>
    </location>
</feature>
<evidence type="ECO:0000313" key="8">
    <source>
        <dbReference type="Proteomes" id="UP001652625"/>
    </source>
</evidence>
<feature type="domain" description="C2H2-type" evidence="7">
    <location>
        <begin position="772"/>
        <end position="799"/>
    </location>
</feature>
<organism evidence="8 9">
    <name type="scientific">Hydra vulgaris</name>
    <name type="common">Hydra</name>
    <name type="synonym">Hydra attenuata</name>
    <dbReference type="NCBI Taxonomy" id="6087"/>
    <lineage>
        <taxon>Eukaryota</taxon>
        <taxon>Metazoa</taxon>
        <taxon>Cnidaria</taxon>
        <taxon>Hydrozoa</taxon>
        <taxon>Hydroidolina</taxon>
        <taxon>Anthoathecata</taxon>
        <taxon>Aplanulata</taxon>
        <taxon>Hydridae</taxon>
        <taxon>Hydra</taxon>
    </lineage>
</organism>
<gene>
    <name evidence="9 10" type="primary">LOC101240955</name>
</gene>
<keyword evidence="8" id="KW-1185">Reference proteome</keyword>
<evidence type="ECO:0000256" key="3">
    <source>
        <dbReference type="ARBA" id="ARBA00022771"/>
    </source>
</evidence>
<dbReference type="InterPro" id="IPR013087">
    <property type="entry name" value="Znf_C2H2_type"/>
</dbReference>
<keyword evidence="3 5" id="KW-0863">Zinc-finger</keyword>
<dbReference type="SMART" id="SM00355">
    <property type="entry name" value="ZnF_C2H2"/>
    <property type="match status" value="32"/>
</dbReference>
<feature type="domain" description="C2H2-type" evidence="7">
    <location>
        <begin position="1641"/>
        <end position="1668"/>
    </location>
</feature>